<dbReference type="RefSeq" id="WP_149285787.1">
    <property type="nucleotide sequence ID" value="NZ_CP038437.2"/>
</dbReference>
<reference evidence="1" key="1">
    <citation type="submission" date="2021-02" db="EMBL/GenBank/DDBJ databases">
        <title>Strain Y2R2, a novel species of the genus Halomonas.</title>
        <authorList>
            <person name="Huang H."/>
        </authorList>
    </citation>
    <scope>NUCLEOTIDE SEQUENCE</scope>
    <source>
        <strain evidence="1">Y2R2</strain>
    </source>
</reference>
<gene>
    <name evidence="1" type="ORF">E4T21_14740</name>
</gene>
<organism evidence="1 2">
    <name type="scientific">Halomonas binhaiensis</name>
    <dbReference type="NCBI Taxonomy" id="2562282"/>
    <lineage>
        <taxon>Bacteria</taxon>
        <taxon>Pseudomonadati</taxon>
        <taxon>Pseudomonadota</taxon>
        <taxon>Gammaproteobacteria</taxon>
        <taxon>Oceanospirillales</taxon>
        <taxon>Halomonadaceae</taxon>
        <taxon>Halomonas</taxon>
    </lineage>
</organism>
<evidence type="ECO:0000313" key="1">
    <source>
        <dbReference type="EMBL" id="QEM82663.1"/>
    </source>
</evidence>
<name>A0A5C1NJ39_9GAMM</name>
<dbReference type="AlphaFoldDB" id="A0A5C1NJ39"/>
<proteinExistence type="predicted"/>
<accession>A0A5C1NJ39</accession>
<dbReference type="KEGG" id="hbh:E4T21_14740"/>
<dbReference type="Proteomes" id="UP000324285">
    <property type="component" value="Chromosome"/>
</dbReference>
<keyword evidence="2" id="KW-1185">Reference proteome</keyword>
<protein>
    <submittedName>
        <fullName evidence="1">Uncharacterized protein</fullName>
    </submittedName>
</protein>
<dbReference type="OrthoDB" id="6059091at2"/>
<sequence>MNIYGYESEDGDLLKMQEITLQADADELKKLSKFIDNTIKLIEENGDSFGHEHFSDFSGMKDGPDIIIAK</sequence>
<dbReference type="EMBL" id="CP038437">
    <property type="protein sequence ID" value="QEM82663.1"/>
    <property type="molecule type" value="Genomic_DNA"/>
</dbReference>
<evidence type="ECO:0000313" key="2">
    <source>
        <dbReference type="Proteomes" id="UP000324285"/>
    </source>
</evidence>